<gene>
    <name evidence="2" type="ORF">Fot_35591</name>
</gene>
<dbReference type="EMBL" id="JBFOLJ010000010">
    <property type="protein sequence ID" value="KAL2501743.1"/>
    <property type="molecule type" value="Genomic_DNA"/>
</dbReference>
<evidence type="ECO:0000256" key="1">
    <source>
        <dbReference type="SAM" id="MobiDB-lite"/>
    </source>
</evidence>
<feature type="compositionally biased region" description="Polar residues" evidence="1">
    <location>
        <begin position="1"/>
        <end position="14"/>
    </location>
</feature>
<comment type="caution">
    <text evidence="2">The sequence shown here is derived from an EMBL/GenBank/DDBJ whole genome shotgun (WGS) entry which is preliminary data.</text>
</comment>
<evidence type="ECO:0000313" key="2">
    <source>
        <dbReference type="EMBL" id="KAL2501743.1"/>
    </source>
</evidence>
<protein>
    <submittedName>
        <fullName evidence="2">Protein QUIRKY-like</fullName>
    </submittedName>
</protein>
<evidence type="ECO:0000313" key="3">
    <source>
        <dbReference type="Proteomes" id="UP001604277"/>
    </source>
</evidence>
<keyword evidence="3" id="KW-1185">Reference proteome</keyword>
<name>A0ABD1SPS5_9LAMI</name>
<proteinExistence type="predicted"/>
<accession>A0ABD1SPS5</accession>
<feature type="region of interest" description="Disordered" evidence="1">
    <location>
        <begin position="1"/>
        <end position="105"/>
    </location>
</feature>
<dbReference type="Proteomes" id="UP001604277">
    <property type="component" value="Unassembled WGS sequence"/>
</dbReference>
<sequence length="135" mass="15093">MAAASAQQLYNCSNAPPPAEGEKKEEEKTAEEKKEVEATEEKEEEKKPTSEESKKEEKPPETPKPGTTAPQPHPQPGTTALQPPLVEVENPPFAQQKHTQKSEKSIVAKNMKNIDIESKLFQKSPIPIVEWLLIW</sequence>
<feature type="compositionally biased region" description="Basic and acidic residues" evidence="1">
    <location>
        <begin position="20"/>
        <end position="61"/>
    </location>
</feature>
<reference evidence="3" key="1">
    <citation type="submission" date="2024-07" db="EMBL/GenBank/DDBJ databases">
        <title>Two chromosome-level genome assemblies of Korean endemic species Abeliophyllum distichum and Forsythia ovata (Oleaceae).</title>
        <authorList>
            <person name="Jang H."/>
        </authorList>
    </citation>
    <scope>NUCLEOTIDE SEQUENCE [LARGE SCALE GENOMIC DNA]</scope>
</reference>
<dbReference type="AlphaFoldDB" id="A0ABD1SPS5"/>
<organism evidence="2 3">
    <name type="scientific">Forsythia ovata</name>
    <dbReference type="NCBI Taxonomy" id="205694"/>
    <lineage>
        <taxon>Eukaryota</taxon>
        <taxon>Viridiplantae</taxon>
        <taxon>Streptophyta</taxon>
        <taxon>Embryophyta</taxon>
        <taxon>Tracheophyta</taxon>
        <taxon>Spermatophyta</taxon>
        <taxon>Magnoliopsida</taxon>
        <taxon>eudicotyledons</taxon>
        <taxon>Gunneridae</taxon>
        <taxon>Pentapetalae</taxon>
        <taxon>asterids</taxon>
        <taxon>lamiids</taxon>
        <taxon>Lamiales</taxon>
        <taxon>Oleaceae</taxon>
        <taxon>Forsythieae</taxon>
        <taxon>Forsythia</taxon>
    </lineage>
</organism>